<evidence type="ECO:0000313" key="2">
    <source>
        <dbReference type="Proteomes" id="UP000054279"/>
    </source>
</evidence>
<reference evidence="1 2" key="1">
    <citation type="submission" date="2014-06" db="EMBL/GenBank/DDBJ databases">
        <title>Evolutionary Origins and Diversification of the Mycorrhizal Mutualists.</title>
        <authorList>
            <consortium name="DOE Joint Genome Institute"/>
            <consortium name="Mycorrhizal Genomics Consortium"/>
            <person name="Kohler A."/>
            <person name="Kuo A."/>
            <person name="Nagy L.G."/>
            <person name="Floudas D."/>
            <person name="Copeland A."/>
            <person name="Barry K.W."/>
            <person name="Cichocki N."/>
            <person name="Veneault-Fourrey C."/>
            <person name="LaButti K."/>
            <person name="Lindquist E.A."/>
            <person name="Lipzen A."/>
            <person name="Lundell T."/>
            <person name="Morin E."/>
            <person name="Murat C."/>
            <person name="Riley R."/>
            <person name="Ohm R."/>
            <person name="Sun H."/>
            <person name="Tunlid A."/>
            <person name="Henrissat B."/>
            <person name="Grigoriev I.V."/>
            <person name="Hibbett D.S."/>
            <person name="Martin F."/>
        </authorList>
    </citation>
    <scope>NUCLEOTIDE SEQUENCE [LARGE SCALE GENOMIC DNA]</scope>
    <source>
        <strain evidence="1 2">SS14</strain>
    </source>
</reference>
<dbReference type="HOGENOM" id="CLU_3038191_0_0_1"/>
<dbReference type="EMBL" id="KN837122">
    <property type="protein sequence ID" value="KIJ43510.1"/>
    <property type="molecule type" value="Genomic_DNA"/>
</dbReference>
<keyword evidence="2" id="KW-1185">Reference proteome</keyword>
<feature type="non-terminal residue" evidence="1">
    <location>
        <position position="1"/>
    </location>
</feature>
<organism evidence="1 2">
    <name type="scientific">Sphaerobolus stellatus (strain SS14)</name>
    <dbReference type="NCBI Taxonomy" id="990650"/>
    <lineage>
        <taxon>Eukaryota</taxon>
        <taxon>Fungi</taxon>
        <taxon>Dikarya</taxon>
        <taxon>Basidiomycota</taxon>
        <taxon>Agaricomycotina</taxon>
        <taxon>Agaricomycetes</taxon>
        <taxon>Phallomycetidae</taxon>
        <taxon>Geastrales</taxon>
        <taxon>Sphaerobolaceae</taxon>
        <taxon>Sphaerobolus</taxon>
    </lineage>
</organism>
<gene>
    <name evidence="1" type="ORF">M422DRAFT_30795</name>
</gene>
<sequence>IDNLLVSASNPSVVVVTKQVIRAAHKPRSKAGELGSLRSSGQLKELVKTDIAKKT</sequence>
<evidence type="ECO:0000313" key="1">
    <source>
        <dbReference type="EMBL" id="KIJ43510.1"/>
    </source>
</evidence>
<dbReference type="Proteomes" id="UP000054279">
    <property type="component" value="Unassembled WGS sequence"/>
</dbReference>
<accession>A0A0C9VXD0</accession>
<protein>
    <submittedName>
        <fullName evidence="1">Uncharacterized protein</fullName>
    </submittedName>
</protein>
<proteinExistence type="predicted"/>
<dbReference type="AlphaFoldDB" id="A0A0C9VXD0"/>
<name>A0A0C9VXD0_SPHS4</name>